<feature type="compositionally biased region" description="Polar residues" evidence="12">
    <location>
        <begin position="307"/>
        <end position="317"/>
    </location>
</feature>
<feature type="transmembrane region" description="Helical" evidence="13">
    <location>
        <begin position="180"/>
        <end position="202"/>
    </location>
</feature>
<feature type="transmembrane region" description="Helical" evidence="13">
    <location>
        <begin position="98"/>
        <end position="118"/>
    </location>
</feature>
<dbReference type="EMBL" id="JAWJWE010000047">
    <property type="protein sequence ID" value="KAK6616838.1"/>
    <property type="molecule type" value="Genomic_DNA"/>
</dbReference>
<organism evidence="15 16">
    <name type="scientific">Polyplax serrata</name>
    <name type="common">Common mouse louse</name>
    <dbReference type="NCBI Taxonomy" id="468196"/>
    <lineage>
        <taxon>Eukaryota</taxon>
        <taxon>Metazoa</taxon>
        <taxon>Ecdysozoa</taxon>
        <taxon>Arthropoda</taxon>
        <taxon>Hexapoda</taxon>
        <taxon>Insecta</taxon>
        <taxon>Pterygota</taxon>
        <taxon>Neoptera</taxon>
        <taxon>Paraneoptera</taxon>
        <taxon>Psocodea</taxon>
        <taxon>Troctomorpha</taxon>
        <taxon>Phthiraptera</taxon>
        <taxon>Anoplura</taxon>
        <taxon>Polyplacidae</taxon>
        <taxon>Polyplax</taxon>
    </lineage>
</organism>
<keyword evidence="10 11" id="KW-0807">Transducer</keyword>
<feature type="region of interest" description="Disordered" evidence="12">
    <location>
        <begin position="290"/>
        <end position="317"/>
    </location>
</feature>
<keyword evidence="3" id="KW-1003">Cell membrane</keyword>
<keyword evidence="5 13" id="KW-1133">Transmembrane helix</keyword>
<dbReference type="InterPro" id="IPR017452">
    <property type="entry name" value="GPCR_Rhodpsn_7TM"/>
</dbReference>
<evidence type="ECO:0000256" key="2">
    <source>
        <dbReference type="ARBA" id="ARBA00010663"/>
    </source>
</evidence>
<feature type="transmembrane region" description="Helical" evidence="13">
    <location>
        <begin position="138"/>
        <end position="159"/>
    </location>
</feature>
<dbReference type="PANTHER" id="PTHR24248">
    <property type="entry name" value="ADRENERGIC RECEPTOR-RELATED G-PROTEIN COUPLED RECEPTOR"/>
    <property type="match status" value="1"/>
</dbReference>
<dbReference type="Gene3D" id="1.20.1070.10">
    <property type="entry name" value="Rhodopsin 7-helix transmembrane proteins"/>
    <property type="match status" value="2"/>
</dbReference>
<dbReference type="GO" id="GO:0005886">
    <property type="term" value="C:plasma membrane"/>
    <property type="evidence" value="ECO:0007669"/>
    <property type="project" value="UniProtKB-SubCell"/>
</dbReference>
<reference evidence="15 16" key="1">
    <citation type="submission" date="2023-10" db="EMBL/GenBank/DDBJ databases">
        <title>Genomes of two closely related lineages of the louse Polyplax serrata with different host specificities.</title>
        <authorList>
            <person name="Martinu J."/>
            <person name="Tarabai H."/>
            <person name="Stefka J."/>
            <person name="Hypsa V."/>
        </authorList>
    </citation>
    <scope>NUCLEOTIDE SEQUENCE [LARGE SCALE GENOMIC DNA]</scope>
    <source>
        <strain evidence="15">HR10_N</strain>
    </source>
</reference>
<feature type="transmembrane region" description="Helical" evidence="13">
    <location>
        <begin position="509"/>
        <end position="533"/>
    </location>
</feature>
<evidence type="ECO:0000256" key="4">
    <source>
        <dbReference type="ARBA" id="ARBA00022692"/>
    </source>
</evidence>
<evidence type="ECO:0000256" key="11">
    <source>
        <dbReference type="RuleBase" id="RU000688"/>
    </source>
</evidence>
<evidence type="ECO:0000256" key="13">
    <source>
        <dbReference type="SAM" id="Phobius"/>
    </source>
</evidence>
<protein>
    <recommendedName>
        <fullName evidence="14">G-protein coupled receptors family 1 profile domain-containing protein</fullName>
    </recommendedName>
</protein>
<evidence type="ECO:0000256" key="1">
    <source>
        <dbReference type="ARBA" id="ARBA00004651"/>
    </source>
</evidence>
<accession>A0AAN8RZ75</accession>
<dbReference type="PRINTS" id="PR00237">
    <property type="entry name" value="GPCRRHODOPSN"/>
</dbReference>
<name>A0AAN8RZ75_POLSC</name>
<dbReference type="Pfam" id="PF00001">
    <property type="entry name" value="7tm_1"/>
    <property type="match status" value="1"/>
</dbReference>
<keyword evidence="9 11" id="KW-0675">Receptor</keyword>
<dbReference type="SUPFAM" id="SSF81321">
    <property type="entry name" value="Family A G protein-coupled receptor-like"/>
    <property type="match status" value="1"/>
</dbReference>
<dbReference type="CDD" id="cd15329">
    <property type="entry name" value="7tmA_5-HT7"/>
    <property type="match status" value="1"/>
</dbReference>
<feature type="region of interest" description="Disordered" evidence="12">
    <location>
        <begin position="411"/>
        <end position="449"/>
    </location>
</feature>
<sequence length="599" mass="67161">MEGFNHSSIVHSILLAANNESSYFVIRNNQSPWTANFIKNQSDESTTTFWFPGEFSPYSVTEAVIIALILLLIIVGTIVGNILVCIAVCLVKKLRRPCNYLLVSLAISDICVAVLVMPMATLYEILGKWSFGPVMCDLWVSFDVLSCTASILNLCMISVDRYYAITKPLQYGVKRTPKRMIVCVSLVWLGAACISLPPLLILGNQHELNNTTQCIVCQNFAYQIYATLGSFYIPLTVMMIVYYKIFRAARRIVLDERQSRSHLESHCCFDVNVGNGGCTHLVHSISSSPAVSTSGATTRVHHHRRSSTTSMITTPDSWPSATVPRDVVTANRKIEKFALMNLTQVELSECFQDRVHCFIFESTNYLEFPFQDKRVVQKLGRINLVIGGASGLFSGAQCSGVTNISTRCFPRSSNESHVSTLKSNQDVSANERSRSLPGKCQNPGTSRKKSVVNFGVSPSQKRIRFQLAKERKASTTLGIIMSAFTVCWLPFFVLAILRPFLNEQSSIPASLSSLFLWLGYANSLLNPIIYATLNRDFRKPFQQILYFRCSTLNDMMREEFYHSQYGDPHYTAINNSNIVPVDRPDDYQPSNTINNESFL</sequence>
<feature type="compositionally biased region" description="Polar residues" evidence="12">
    <location>
        <begin position="411"/>
        <end position="428"/>
    </location>
</feature>
<feature type="transmembrane region" description="Helical" evidence="13">
    <location>
        <begin position="477"/>
        <end position="497"/>
    </location>
</feature>
<evidence type="ECO:0000259" key="14">
    <source>
        <dbReference type="PROSITE" id="PS50262"/>
    </source>
</evidence>
<evidence type="ECO:0000256" key="10">
    <source>
        <dbReference type="ARBA" id="ARBA00023224"/>
    </source>
</evidence>
<dbReference type="FunFam" id="1.20.1070.10:FF:000523">
    <property type="entry name" value="5-hydroxytryptamine receptor 2B"/>
    <property type="match status" value="1"/>
</dbReference>
<comment type="subcellular location">
    <subcellularLocation>
        <location evidence="1">Cell membrane</location>
        <topology evidence="1">Multi-pass membrane protein</topology>
    </subcellularLocation>
</comment>
<keyword evidence="4 11" id="KW-0812">Transmembrane</keyword>
<feature type="domain" description="G-protein coupled receptors family 1 profile" evidence="14">
    <location>
        <begin position="80"/>
        <end position="530"/>
    </location>
</feature>
<dbReference type="PANTHER" id="PTHR24248:SF199">
    <property type="entry name" value="IP13425P-RELATED"/>
    <property type="match status" value="1"/>
</dbReference>
<evidence type="ECO:0000256" key="9">
    <source>
        <dbReference type="ARBA" id="ARBA00023170"/>
    </source>
</evidence>
<dbReference type="PROSITE" id="PS00237">
    <property type="entry name" value="G_PROTEIN_RECEP_F1_1"/>
    <property type="match status" value="1"/>
</dbReference>
<dbReference type="InterPro" id="IPR000276">
    <property type="entry name" value="GPCR_Rhodpsn"/>
</dbReference>
<comment type="caution">
    <text evidence="15">The sequence shown here is derived from an EMBL/GenBank/DDBJ whole genome shotgun (WGS) entry which is preliminary data.</text>
</comment>
<evidence type="ECO:0000313" key="16">
    <source>
        <dbReference type="Proteomes" id="UP001372834"/>
    </source>
</evidence>
<dbReference type="GO" id="GO:0071880">
    <property type="term" value="P:adenylate cyclase-activating adrenergic receptor signaling pathway"/>
    <property type="evidence" value="ECO:0007669"/>
    <property type="project" value="TreeGrafter"/>
</dbReference>
<dbReference type="AlphaFoldDB" id="A0AAN8RZ75"/>
<gene>
    <name evidence="15" type="ORF">RUM43_014979</name>
</gene>
<feature type="transmembrane region" description="Helical" evidence="13">
    <location>
        <begin position="222"/>
        <end position="243"/>
    </location>
</feature>
<dbReference type="Proteomes" id="UP001372834">
    <property type="component" value="Unassembled WGS sequence"/>
</dbReference>
<keyword evidence="6 11" id="KW-0297">G-protein coupled receptor</keyword>
<evidence type="ECO:0000256" key="8">
    <source>
        <dbReference type="ARBA" id="ARBA00023157"/>
    </source>
</evidence>
<feature type="transmembrane region" description="Helical" evidence="13">
    <location>
        <begin position="63"/>
        <end position="91"/>
    </location>
</feature>
<dbReference type="GO" id="GO:0043410">
    <property type="term" value="P:positive regulation of MAPK cascade"/>
    <property type="evidence" value="ECO:0007669"/>
    <property type="project" value="TreeGrafter"/>
</dbReference>
<evidence type="ECO:0000256" key="3">
    <source>
        <dbReference type="ARBA" id="ARBA00022475"/>
    </source>
</evidence>
<dbReference type="PROSITE" id="PS50262">
    <property type="entry name" value="G_PROTEIN_RECEP_F1_2"/>
    <property type="match status" value="1"/>
</dbReference>
<dbReference type="GO" id="GO:0004993">
    <property type="term" value="F:G protein-coupled serotonin receptor activity"/>
    <property type="evidence" value="ECO:0007669"/>
    <property type="project" value="UniProtKB-ARBA"/>
</dbReference>
<evidence type="ECO:0000256" key="7">
    <source>
        <dbReference type="ARBA" id="ARBA00023136"/>
    </source>
</evidence>
<proteinExistence type="inferred from homology"/>
<keyword evidence="8" id="KW-1015">Disulfide bond</keyword>
<comment type="similarity">
    <text evidence="2 11">Belongs to the G-protein coupled receptor 1 family.</text>
</comment>
<evidence type="ECO:0000256" key="12">
    <source>
        <dbReference type="SAM" id="MobiDB-lite"/>
    </source>
</evidence>
<evidence type="ECO:0000256" key="6">
    <source>
        <dbReference type="ARBA" id="ARBA00023040"/>
    </source>
</evidence>
<evidence type="ECO:0000313" key="15">
    <source>
        <dbReference type="EMBL" id="KAK6616838.1"/>
    </source>
</evidence>
<evidence type="ECO:0000256" key="5">
    <source>
        <dbReference type="ARBA" id="ARBA00022989"/>
    </source>
</evidence>
<keyword evidence="7 13" id="KW-0472">Membrane</keyword>